<comment type="caution">
    <text evidence="2">The sequence shown here is derived from an EMBL/GenBank/DDBJ whole genome shotgun (WGS) entry which is preliminary data.</text>
</comment>
<protein>
    <recommendedName>
        <fullName evidence="3">RecT family protein</fullName>
    </recommendedName>
</protein>
<organism evidence="2">
    <name type="scientific">marine sediment metagenome</name>
    <dbReference type="NCBI Taxonomy" id="412755"/>
    <lineage>
        <taxon>unclassified sequences</taxon>
        <taxon>metagenomes</taxon>
        <taxon>ecological metagenomes</taxon>
    </lineage>
</organism>
<proteinExistence type="predicted"/>
<dbReference type="EMBL" id="LAZR01002054">
    <property type="protein sequence ID" value="KKN35226.1"/>
    <property type="molecule type" value="Genomic_DNA"/>
</dbReference>
<evidence type="ECO:0000256" key="1">
    <source>
        <dbReference type="SAM" id="MobiDB-lite"/>
    </source>
</evidence>
<accession>A0A0F9SE01</accession>
<feature type="region of interest" description="Disordered" evidence="1">
    <location>
        <begin position="176"/>
        <end position="217"/>
    </location>
</feature>
<evidence type="ECO:0000313" key="2">
    <source>
        <dbReference type="EMBL" id="KKN35226.1"/>
    </source>
</evidence>
<feature type="compositionally biased region" description="Basic and acidic residues" evidence="1">
    <location>
        <begin position="204"/>
        <end position="213"/>
    </location>
</feature>
<reference evidence="2" key="1">
    <citation type="journal article" date="2015" name="Nature">
        <title>Complex archaea that bridge the gap between prokaryotes and eukaryotes.</title>
        <authorList>
            <person name="Spang A."/>
            <person name="Saw J.H."/>
            <person name="Jorgensen S.L."/>
            <person name="Zaremba-Niedzwiedzka K."/>
            <person name="Martijn J."/>
            <person name="Lind A.E."/>
            <person name="van Eijk R."/>
            <person name="Schleper C."/>
            <person name="Guy L."/>
            <person name="Ettema T.J."/>
        </authorList>
    </citation>
    <scope>NUCLEOTIDE SEQUENCE</scope>
</reference>
<gene>
    <name evidence="2" type="ORF">LCGC14_0785980</name>
</gene>
<sequence>MSSSNVPMIRDEALTPMTLEGLMAQAAMLVASGILPKGIRTPEAAAAIILTGRELGIPPMQAFRAIYIVNGKPTISTEHMAAMLLQAGMTYNIDQLDMEGCVITFMRPGMSYTHSFMKEDAVKASLWGTNTWAKYPKDMMYNRCFSAGARKFAPDVLGKMYTPEEIDPDSVTIDADGQTVVVTKPEPPTQTDEQKRNGAPPADSTRRSTKAADDNGAPAAVGWATWSENMCKSFWAKANELNLSSEDVHQEFGVESMKDYEGSQNTARAILDILDYGINKCAIGLQGIWAALGVNAVYKSDMTVDDAKAAIDKWAKAQDTTVQQQGELAV</sequence>
<evidence type="ECO:0008006" key="3">
    <source>
        <dbReference type="Google" id="ProtNLM"/>
    </source>
</evidence>
<dbReference type="AlphaFoldDB" id="A0A0F9SE01"/>
<name>A0A0F9SE01_9ZZZZ</name>